<protein>
    <submittedName>
        <fullName evidence="2">Uncharacterized protein</fullName>
    </submittedName>
</protein>
<gene>
    <name evidence="2" type="ORF">C6P40_002768</name>
</gene>
<accession>A0A9P6WHA3</accession>
<proteinExistence type="predicted"/>
<dbReference type="EMBL" id="PUHW01000303">
    <property type="protein sequence ID" value="KAG0687174.1"/>
    <property type="molecule type" value="Genomic_DNA"/>
</dbReference>
<dbReference type="Proteomes" id="UP000697127">
    <property type="component" value="Unassembled WGS sequence"/>
</dbReference>
<evidence type="ECO:0000256" key="1">
    <source>
        <dbReference type="SAM" id="MobiDB-lite"/>
    </source>
</evidence>
<evidence type="ECO:0000313" key="2">
    <source>
        <dbReference type="EMBL" id="KAG0687174.1"/>
    </source>
</evidence>
<name>A0A9P6WHA3_9ASCO</name>
<reference evidence="2" key="1">
    <citation type="submission" date="2020-11" db="EMBL/GenBank/DDBJ databases">
        <title>Kefir isolates.</title>
        <authorList>
            <person name="Marcisauskas S."/>
            <person name="Kim Y."/>
            <person name="Blasche S."/>
        </authorList>
    </citation>
    <scope>NUCLEOTIDE SEQUENCE</scope>
    <source>
        <strain evidence="2">Olga-1</strain>
    </source>
</reference>
<comment type="caution">
    <text evidence="2">The sequence shown here is derived from an EMBL/GenBank/DDBJ whole genome shotgun (WGS) entry which is preliminary data.</text>
</comment>
<organism evidence="2 3">
    <name type="scientific">Pichia californica</name>
    <dbReference type="NCBI Taxonomy" id="460514"/>
    <lineage>
        <taxon>Eukaryota</taxon>
        <taxon>Fungi</taxon>
        <taxon>Dikarya</taxon>
        <taxon>Ascomycota</taxon>
        <taxon>Saccharomycotina</taxon>
        <taxon>Pichiomycetes</taxon>
        <taxon>Pichiales</taxon>
        <taxon>Pichiaceae</taxon>
        <taxon>Pichia</taxon>
    </lineage>
</organism>
<dbReference type="AlphaFoldDB" id="A0A9P6WHA3"/>
<keyword evidence="3" id="KW-1185">Reference proteome</keyword>
<evidence type="ECO:0000313" key="3">
    <source>
        <dbReference type="Proteomes" id="UP000697127"/>
    </source>
</evidence>
<sequence length="355" mass="42093">MTKRDENEVEFELFLNDWESYKNKLEKSFNESAILEKERCNVDRWCEEIDTIVDGSVHESIVYGPIMRLLISELNISQMNNKIGINHENLFLSDSKGEEITEEVYIKKRVKKVCDDFLFTLRRYGFKDIFKIAVKNIGVNNSIFGELMDLYNENQKPSDIEKMKSMHQWLIIRKGRIGKYTEDACVILSRIDELFGYKKLAQKTKGKDEVTVDDLDFFMIQISQLIKKLTVRQLKVVIFDQYWRFVLANTKPEYTKILKRAMTRFMNEELMIEDSTKEIDTNKIIQELICVCGNGNFLKDKMKILDYRAYDKEDKHRYAKIITENHQNGKRNHDHLDGDNYRNNCGQFKRHNTKP</sequence>
<feature type="region of interest" description="Disordered" evidence="1">
    <location>
        <begin position="326"/>
        <end position="355"/>
    </location>
</feature>